<evidence type="ECO:0000313" key="3">
    <source>
        <dbReference type="Proteomes" id="UP001589587"/>
    </source>
</evidence>
<name>A0ABV5XMT1_9NOCA</name>
<feature type="compositionally biased region" description="Polar residues" evidence="1">
    <location>
        <begin position="1"/>
        <end position="15"/>
    </location>
</feature>
<dbReference type="RefSeq" id="WP_047269119.1">
    <property type="nucleotide sequence ID" value="NZ_JBHMAS010000080.1"/>
</dbReference>
<gene>
    <name evidence="2" type="ORF">ACFFQ6_29260</name>
</gene>
<keyword evidence="3" id="KW-1185">Reference proteome</keyword>
<comment type="caution">
    <text evidence="2">The sequence shown here is derived from an EMBL/GenBank/DDBJ whole genome shotgun (WGS) entry which is preliminary data.</text>
</comment>
<proteinExistence type="predicted"/>
<organism evidence="2 3">
    <name type="scientific">Rhodococcus baikonurensis</name>
    <dbReference type="NCBI Taxonomy" id="172041"/>
    <lineage>
        <taxon>Bacteria</taxon>
        <taxon>Bacillati</taxon>
        <taxon>Actinomycetota</taxon>
        <taxon>Actinomycetes</taxon>
        <taxon>Mycobacteriales</taxon>
        <taxon>Nocardiaceae</taxon>
        <taxon>Rhodococcus</taxon>
        <taxon>Rhodococcus erythropolis group</taxon>
    </lineage>
</organism>
<sequence length="250" mass="26509">MGYDNNPGSHGSAEQDTPGHDSAPGTGADHTDTDTDGLIETRVEGVDAKIYAHRSNVTPGTLLVGVDAPQGQSIRFVVNDGDMLDTTVGVDAGELVTLPSTEQFTSNAHRMVVGGESRAATAVATRVEYLVPDDVIAQGSDAVAGWVEQTARAVAVTSPVRISVEIGERSETCLTRAIWTGRKLLDTERSFGDSRSETEAASDAIANILLALADSDGFEEVVSALRSARMYVRDEWAEADRIVPDCFLIS</sequence>
<dbReference type="EMBL" id="JBHMAS010000080">
    <property type="protein sequence ID" value="MFB9783792.1"/>
    <property type="molecule type" value="Genomic_DNA"/>
</dbReference>
<dbReference type="Proteomes" id="UP001589587">
    <property type="component" value="Unassembled WGS sequence"/>
</dbReference>
<protein>
    <submittedName>
        <fullName evidence="2">Uncharacterized protein</fullName>
    </submittedName>
</protein>
<feature type="region of interest" description="Disordered" evidence="1">
    <location>
        <begin position="1"/>
        <end position="35"/>
    </location>
</feature>
<reference evidence="2 3" key="1">
    <citation type="submission" date="2024-09" db="EMBL/GenBank/DDBJ databases">
        <authorList>
            <person name="Sun Q."/>
            <person name="Mori K."/>
        </authorList>
    </citation>
    <scope>NUCLEOTIDE SEQUENCE [LARGE SCALE GENOMIC DNA]</scope>
    <source>
        <strain evidence="2 3">JCM 11411</strain>
    </source>
</reference>
<evidence type="ECO:0000256" key="1">
    <source>
        <dbReference type="SAM" id="MobiDB-lite"/>
    </source>
</evidence>
<accession>A0ABV5XMT1</accession>
<evidence type="ECO:0000313" key="2">
    <source>
        <dbReference type="EMBL" id="MFB9783792.1"/>
    </source>
</evidence>